<dbReference type="PANTHER" id="PTHR45431">
    <property type="entry name" value="RHODANESE-LIKE DOMAIN-CONTAINING PROTEIN 15, CHLOROPLASTIC"/>
    <property type="match status" value="1"/>
</dbReference>
<gene>
    <name evidence="2" type="ORF">PQU95_02240</name>
</gene>
<accession>A0ABT5IV25</accession>
<reference evidence="2 3" key="1">
    <citation type="submission" date="2023-01" db="EMBL/GenBank/DDBJ databases">
        <title>Novel species of the genus Vogesella isolated from rivers.</title>
        <authorList>
            <person name="Lu H."/>
        </authorList>
    </citation>
    <scope>NUCLEOTIDE SEQUENCE [LARGE SCALE GENOMIC DNA]</scope>
    <source>
        <strain evidence="2 3">DC21W</strain>
    </source>
</reference>
<dbReference type="Gene3D" id="3.40.250.10">
    <property type="entry name" value="Rhodanese-like domain"/>
    <property type="match status" value="1"/>
</dbReference>
<keyword evidence="3" id="KW-1185">Reference proteome</keyword>
<dbReference type="SMART" id="SM00450">
    <property type="entry name" value="RHOD"/>
    <property type="match status" value="1"/>
</dbReference>
<dbReference type="InterPro" id="IPR001763">
    <property type="entry name" value="Rhodanese-like_dom"/>
</dbReference>
<dbReference type="InterPro" id="IPR052367">
    <property type="entry name" value="Thiosulfate_ST/Rhodanese-like"/>
</dbReference>
<dbReference type="SUPFAM" id="SSF52821">
    <property type="entry name" value="Rhodanese/Cell cycle control phosphatase"/>
    <property type="match status" value="1"/>
</dbReference>
<evidence type="ECO:0000313" key="3">
    <source>
        <dbReference type="Proteomes" id="UP001219956"/>
    </source>
</evidence>
<sequence length="110" mass="11592">MIHWLKKLFGAPAKPAAAIPEGALIIDVREQGEFASGHAAGAINIPLGQLASRLDWLKQQKPPALLLYCASGMRSAMACKQLQSAGFANVQNAGNQARLASLLSSQRQAA</sequence>
<name>A0ABT5IV25_9NEIS</name>
<dbReference type="EMBL" id="JAQQLF010000002">
    <property type="protein sequence ID" value="MDC7716043.1"/>
    <property type="molecule type" value="Genomic_DNA"/>
</dbReference>
<dbReference type="RefSeq" id="WP_272750487.1">
    <property type="nucleotide sequence ID" value="NZ_JAQQLF010000002.1"/>
</dbReference>
<protein>
    <submittedName>
        <fullName evidence="2">Rhodanese-like domain-containing protein</fullName>
    </submittedName>
</protein>
<evidence type="ECO:0000313" key="2">
    <source>
        <dbReference type="EMBL" id="MDC7716043.1"/>
    </source>
</evidence>
<dbReference type="Proteomes" id="UP001219956">
    <property type="component" value="Unassembled WGS sequence"/>
</dbReference>
<dbReference type="Pfam" id="PF00581">
    <property type="entry name" value="Rhodanese"/>
    <property type="match status" value="1"/>
</dbReference>
<comment type="caution">
    <text evidence="2">The sequence shown here is derived from an EMBL/GenBank/DDBJ whole genome shotgun (WGS) entry which is preliminary data.</text>
</comment>
<organism evidence="2 3">
    <name type="scientific">Vogesella aquatica</name>
    <dbReference type="NCBI Taxonomy" id="2984206"/>
    <lineage>
        <taxon>Bacteria</taxon>
        <taxon>Pseudomonadati</taxon>
        <taxon>Pseudomonadota</taxon>
        <taxon>Betaproteobacteria</taxon>
        <taxon>Neisseriales</taxon>
        <taxon>Chromobacteriaceae</taxon>
        <taxon>Vogesella</taxon>
    </lineage>
</organism>
<evidence type="ECO:0000259" key="1">
    <source>
        <dbReference type="PROSITE" id="PS50206"/>
    </source>
</evidence>
<dbReference type="PROSITE" id="PS50206">
    <property type="entry name" value="RHODANESE_3"/>
    <property type="match status" value="1"/>
</dbReference>
<dbReference type="InterPro" id="IPR036873">
    <property type="entry name" value="Rhodanese-like_dom_sf"/>
</dbReference>
<dbReference type="PANTHER" id="PTHR45431:SF3">
    <property type="entry name" value="RHODANESE-LIKE DOMAIN-CONTAINING PROTEIN 15, CHLOROPLASTIC"/>
    <property type="match status" value="1"/>
</dbReference>
<dbReference type="CDD" id="cd00158">
    <property type="entry name" value="RHOD"/>
    <property type="match status" value="1"/>
</dbReference>
<feature type="domain" description="Rhodanese" evidence="1">
    <location>
        <begin position="19"/>
        <end position="92"/>
    </location>
</feature>
<proteinExistence type="predicted"/>